<organism evidence="3 4">
    <name type="scientific">Rhodoplanes roseus</name>
    <dbReference type="NCBI Taxonomy" id="29409"/>
    <lineage>
        <taxon>Bacteria</taxon>
        <taxon>Pseudomonadati</taxon>
        <taxon>Pseudomonadota</taxon>
        <taxon>Alphaproteobacteria</taxon>
        <taxon>Hyphomicrobiales</taxon>
        <taxon>Nitrobacteraceae</taxon>
        <taxon>Rhodoplanes</taxon>
    </lineage>
</organism>
<dbReference type="EMBL" id="NPEX01000031">
    <property type="protein sequence ID" value="RAI44877.1"/>
    <property type="molecule type" value="Genomic_DNA"/>
</dbReference>
<dbReference type="Gene3D" id="3.40.190.10">
    <property type="entry name" value="Periplasmic binding protein-like II"/>
    <property type="match status" value="2"/>
</dbReference>
<dbReference type="Proteomes" id="UP000249130">
    <property type="component" value="Unassembled WGS sequence"/>
</dbReference>
<dbReference type="Pfam" id="PF09084">
    <property type="entry name" value="NMT1"/>
    <property type="match status" value="1"/>
</dbReference>
<dbReference type="SUPFAM" id="SSF53850">
    <property type="entry name" value="Periplasmic binding protein-like II"/>
    <property type="match status" value="1"/>
</dbReference>
<protein>
    <recommendedName>
        <fullName evidence="2">SsuA/THI5-like domain-containing protein</fullName>
    </recommendedName>
</protein>
<accession>A0A327L3B2</accession>
<name>A0A327L3B2_9BRAD</name>
<keyword evidence="4" id="KW-1185">Reference proteome</keyword>
<feature type="signal peptide" evidence="1">
    <location>
        <begin position="1"/>
        <end position="26"/>
    </location>
</feature>
<dbReference type="PANTHER" id="PTHR30024:SF42">
    <property type="entry name" value="ALIPHATIC SULFONATES-BINDING PROTEIN-RELATED"/>
    <property type="match status" value="1"/>
</dbReference>
<dbReference type="OrthoDB" id="7375392at2"/>
<dbReference type="InterPro" id="IPR015168">
    <property type="entry name" value="SsuA/THI5"/>
</dbReference>
<evidence type="ECO:0000313" key="4">
    <source>
        <dbReference type="Proteomes" id="UP000249130"/>
    </source>
</evidence>
<comment type="caution">
    <text evidence="3">The sequence shown here is derived from an EMBL/GenBank/DDBJ whole genome shotgun (WGS) entry which is preliminary data.</text>
</comment>
<gene>
    <name evidence="3" type="ORF">CH341_06915</name>
</gene>
<dbReference type="AlphaFoldDB" id="A0A327L3B2"/>
<keyword evidence="1" id="KW-0732">Signal</keyword>
<evidence type="ECO:0000259" key="2">
    <source>
        <dbReference type="Pfam" id="PF09084"/>
    </source>
</evidence>
<sequence length="329" mass="35211">MSSRTNCSLRSVVLLAMAMLPAAAGAAELKPWRHGVVEAKSDAGFVFMAAKGGFAEKQGLDLQMIQFKGDALALRALLAGELDSYEGSPGAPLIAGSRGADVKITGCYWPGLTYAIYAKPSIASAADLKGKTMAISGPGALPDLFARAVLEKNGITGKEVQFSVLGSDADRFKAVTAGIVDASAASTEYVAVAGQYGVKLLVHAHDVVPEYIRFCTYVSGKTLAQRGDDAARFLAAEMTAWRHALDNRDKMIAVTREVTGAKPDDPRPGHVYDEVKRYEAIDPTMPIQVEKLTWMRDLLIKTGNLTKPVEVPSMIDEKPRARALELLGK</sequence>
<proteinExistence type="predicted"/>
<evidence type="ECO:0000256" key="1">
    <source>
        <dbReference type="SAM" id="SignalP"/>
    </source>
</evidence>
<dbReference type="RefSeq" id="WP_111418309.1">
    <property type="nucleotide sequence ID" value="NZ_NPEX01000031.1"/>
</dbReference>
<reference evidence="3 4" key="1">
    <citation type="submission" date="2017-07" db="EMBL/GenBank/DDBJ databases">
        <title>Draft Genome Sequences of Select Purple Nonsulfur Bacteria.</title>
        <authorList>
            <person name="Lasarre B."/>
            <person name="Mckinlay J.B."/>
        </authorList>
    </citation>
    <scope>NUCLEOTIDE SEQUENCE [LARGE SCALE GENOMIC DNA]</scope>
    <source>
        <strain evidence="3 4">DSM 5909</strain>
    </source>
</reference>
<dbReference type="PANTHER" id="PTHR30024">
    <property type="entry name" value="ALIPHATIC SULFONATES-BINDING PROTEIN-RELATED"/>
    <property type="match status" value="1"/>
</dbReference>
<feature type="chain" id="PRO_5016405507" description="SsuA/THI5-like domain-containing protein" evidence="1">
    <location>
        <begin position="27"/>
        <end position="329"/>
    </location>
</feature>
<evidence type="ECO:0000313" key="3">
    <source>
        <dbReference type="EMBL" id="RAI44877.1"/>
    </source>
</evidence>
<feature type="domain" description="SsuA/THI5-like" evidence="2">
    <location>
        <begin position="45"/>
        <end position="248"/>
    </location>
</feature>